<dbReference type="Pfam" id="PF00630">
    <property type="entry name" value="Filamin"/>
    <property type="match status" value="1"/>
</dbReference>
<feature type="compositionally biased region" description="Polar residues" evidence="4">
    <location>
        <begin position="34"/>
        <end position="52"/>
    </location>
</feature>
<dbReference type="InterPro" id="IPR001298">
    <property type="entry name" value="Filamin/ABP280_rpt"/>
</dbReference>
<dbReference type="InterPro" id="IPR044801">
    <property type="entry name" value="Filamin"/>
</dbReference>
<dbReference type="PANTHER" id="PTHR38537">
    <property type="entry name" value="JITTERBUG, ISOFORM N"/>
    <property type="match status" value="1"/>
</dbReference>
<keyword evidence="2" id="KW-0677">Repeat</keyword>
<gene>
    <name evidence="5" type="ORF">SK128_021490</name>
</gene>
<feature type="repeat" description="Filamin" evidence="3">
    <location>
        <begin position="29"/>
        <end position="125"/>
    </location>
</feature>
<dbReference type="Proteomes" id="UP001381693">
    <property type="component" value="Unassembled WGS sequence"/>
</dbReference>
<feature type="region of interest" description="Disordered" evidence="4">
    <location>
        <begin position="33"/>
        <end position="53"/>
    </location>
</feature>
<dbReference type="SUPFAM" id="SSF81296">
    <property type="entry name" value="E set domains"/>
    <property type="match status" value="1"/>
</dbReference>
<dbReference type="InterPro" id="IPR017868">
    <property type="entry name" value="Filamin/ABP280_repeat-like"/>
</dbReference>
<evidence type="ECO:0000256" key="3">
    <source>
        <dbReference type="PROSITE-ProRule" id="PRU00087"/>
    </source>
</evidence>
<comment type="caution">
    <text evidence="5">The sequence shown here is derived from an EMBL/GenBank/DDBJ whole genome shotgun (WGS) entry which is preliminary data.</text>
</comment>
<sequence>MEINSTIVFKMFMKRDLLFSDFQGLAQSEDEYRQTQTKVNGLRSSPNSTSNYRPVELHNIPLPTTGGHVTAEVKMPSGRVDNPLIEDNRDGTVSVRYEPREEGLHELHIKYNSEHVQGSPFKFHVDSISSGYVTAYGGGLVHGITGEPCNFTISTKDAGAGSSTLRGRVSFSLFSFPYGFSLQLTSCVFPLPDGGCWSGVLQIIPTVI</sequence>
<evidence type="ECO:0000256" key="4">
    <source>
        <dbReference type="SAM" id="MobiDB-lite"/>
    </source>
</evidence>
<keyword evidence="6" id="KW-1185">Reference proteome</keyword>
<dbReference type="GO" id="GO:0051015">
    <property type="term" value="F:actin filament binding"/>
    <property type="evidence" value="ECO:0007669"/>
    <property type="project" value="InterPro"/>
</dbReference>
<evidence type="ECO:0008006" key="7">
    <source>
        <dbReference type="Google" id="ProtNLM"/>
    </source>
</evidence>
<proteinExistence type="inferred from homology"/>
<protein>
    <recommendedName>
        <fullName evidence="7">Filamin</fullName>
    </recommendedName>
</protein>
<dbReference type="PANTHER" id="PTHR38537:SF8">
    <property type="entry name" value="FILAMIN-A"/>
    <property type="match status" value="1"/>
</dbReference>
<accession>A0AAN9A256</accession>
<dbReference type="EMBL" id="JAXCGZ010018989">
    <property type="protein sequence ID" value="KAK7066877.1"/>
    <property type="molecule type" value="Genomic_DNA"/>
</dbReference>
<evidence type="ECO:0000313" key="5">
    <source>
        <dbReference type="EMBL" id="KAK7066877.1"/>
    </source>
</evidence>
<dbReference type="Gene3D" id="2.60.40.10">
    <property type="entry name" value="Immunoglobulins"/>
    <property type="match status" value="2"/>
</dbReference>
<dbReference type="AlphaFoldDB" id="A0AAN9A256"/>
<organism evidence="5 6">
    <name type="scientific">Halocaridina rubra</name>
    <name type="common">Hawaiian red shrimp</name>
    <dbReference type="NCBI Taxonomy" id="373956"/>
    <lineage>
        <taxon>Eukaryota</taxon>
        <taxon>Metazoa</taxon>
        <taxon>Ecdysozoa</taxon>
        <taxon>Arthropoda</taxon>
        <taxon>Crustacea</taxon>
        <taxon>Multicrustacea</taxon>
        <taxon>Malacostraca</taxon>
        <taxon>Eumalacostraca</taxon>
        <taxon>Eucarida</taxon>
        <taxon>Decapoda</taxon>
        <taxon>Pleocyemata</taxon>
        <taxon>Caridea</taxon>
        <taxon>Atyoidea</taxon>
        <taxon>Atyidae</taxon>
        <taxon>Halocaridina</taxon>
    </lineage>
</organism>
<dbReference type="InterPro" id="IPR013783">
    <property type="entry name" value="Ig-like_fold"/>
</dbReference>
<name>A0AAN9A256_HALRR</name>
<dbReference type="PROSITE" id="PS50194">
    <property type="entry name" value="FILAMIN_REPEAT"/>
    <property type="match status" value="2"/>
</dbReference>
<evidence type="ECO:0000256" key="2">
    <source>
        <dbReference type="ARBA" id="ARBA00022737"/>
    </source>
</evidence>
<dbReference type="InterPro" id="IPR014756">
    <property type="entry name" value="Ig_E-set"/>
</dbReference>
<feature type="repeat" description="Filamin" evidence="3">
    <location>
        <begin position="125"/>
        <end position="161"/>
    </location>
</feature>
<evidence type="ECO:0000313" key="6">
    <source>
        <dbReference type="Proteomes" id="UP001381693"/>
    </source>
</evidence>
<dbReference type="SMART" id="SM00557">
    <property type="entry name" value="IG_FLMN"/>
    <property type="match status" value="1"/>
</dbReference>
<reference evidence="5 6" key="1">
    <citation type="submission" date="2023-11" db="EMBL/GenBank/DDBJ databases">
        <title>Halocaridina rubra genome assembly.</title>
        <authorList>
            <person name="Smith C."/>
        </authorList>
    </citation>
    <scope>NUCLEOTIDE SEQUENCE [LARGE SCALE GENOMIC DNA]</scope>
    <source>
        <strain evidence="5">EP-1</strain>
        <tissue evidence="5">Whole</tissue>
    </source>
</reference>
<evidence type="ECO:0000256" key="1">
    <source>
        <dbReference type="ARBA" id="ARBA00009238"/>
    </source>
</evidence>
<comment type="similarity">
    <text evidence="1">Belongs to the filamin family.</text>
</comment>
<dbReference type="GO" id="GO:0030036">
    <property type="term" value="P:actin cytoskeleton organization"/>
    <property type="evidence" value="ECO:0007669"/>
    <property type="project" value="InterPro"/>
</dbReference>